<dbReference type="Proteomes" id="UP001597541">
    <property type="component" value="Unassembled WGS sequence"/>
</dbReference>
<keyword evidence="2" id="KW-1185">Reference proteome</keyword>
<comment type="caution">
    <text evidence="1">The sequence shown here is derived from an EMBL/GenBank/DDBJ whole genome shotgun (WGS) entry which is preliminary data.</text>
</comment>
<name>A0ABW5PHI0_9BACL</name>
<dbReference type="RefSeq" id="WP_377603992.1">
    <property type="nucleotide sequence ID" value="NZ_JBHUME010000009.1"/>
</dbReference>
<reference evidence="2" key="1">
    <citation type="journal article" date="2019" name="Int. J. Syst. Evol. Microbiol.">
        <title>The Global Catalogue of Microorganisms (GCM) 10K type strain sequencing project: providing services to taxonomists for standard genome sequencing and annotation.</title>
        <authorList>
            <consortium name="The Broad Institute Genomics Platform"/>
            <consortium name="The Broad Institute Genome Sequencing Center for Infectious Disease"/>
            <person name="Wu L."/>
            <person name="Ma J."/>
        </authorList>
    </citation>
    <scope>NUCLEOTIDE SEQUENCE [LARGE SCALE GENOMIC DNA]</scope>
    <source>
        <strain evidence="2">KCTC 3950</strain>
    </source>
</reference>
<sequence length="47" mass="5115">MKMKLTSLIARLLQAFAVFIVATDSVKVWVGSPAIPQQLEKSNKKAG</sequence>
<protein>
    <recommendedName>
        <fullName evidence="3">Cyclic lactone autoinducer peptide</fullName>
    </recommendedName>
</protein>
<proteinExistence type="predicted"/>
<gene>
    <name evidence="1" type="ORF">ACFSUF_15430</name>
</gene>
<evidence type="ECO:0008006" key="3">
    <source>
        <dbReference type="Google" id="ProtNLM"/>
    </source>
</evidence>
<accession>A0ABW5PHI0</accession>
<evidence type="ECO:0000313" key="1">
    <source>
        <dbReference type="EMBL" id="MFD2613807.1"/>
    </source>
</evidence>
<organism evidence="1 2">
    <name type="scientific">Paenibacillus gansuensis</name>
    <dbReference type="NCBI Taxonomy" id="306542"/>
    <lineage>
        <taxon>Bacteria</taxon>
        <taxon>Bacillati</taxon>
        <taxon>Bacillota</taxon>
        <taxon>Bacilli</taxon>
        <taxon>Bacillales</taxon>
        <taxon>Paenibacillaceae</taxon>
        <taxon>Paenibacillus</taxon>
    </lineage>
</organism>
<dbReference type="EMBL" id="JBHUME010000009">
    <property type="protein sequence ID" value="MFD2613807.1"/>
    <property type="molecule type" value="Genomic_DNA"/>
</dbReference>
<evidence type="ECO:0000313" key="2">
    <source>
        <dbReference type="Proteomes" id="UP001597541"/>
    </source>
</evidence>